<dbReference type="InterPro" id="IPR006094">
    <property type="entry name" value="Oxid_FAD_bind_N"/>
</dbReference>
<keyword evidence="2" id="KW-0285">Flavoprotein</keyword>
<dbReference type="GO" id="GO:0071949">
    <property type="term" value="F:FAD binding"/>
    <property type="evidence" value="ECO:0007669"/>
    <property type="project" value="InterPro"/>
</dbReference>
<evidence type="ECO:0000313" key="6">
    <source>
        <dbReference type="EMBL" id="PSR29338.1"/>
    </source>
</evidence>
<organism evidence="6 7">
    <name type="scientific">Sulfobacillus benefaciens</name>
    <dbReference type="NCBI Taxonomy" id="453960"/>
    <lineage>
        <taxon>Bacteria</taxon>
        <taxon>Bacillati</taxon>
        <taxon>Bacillota</taxon>
        <taxon>Clostridia</taxon>
        <taxon>Eubacteriales</taxon>
        <taxon>Clostridiales Family XVII. Incertae Sedis</taxon>
        <taxon>Sulfobacillus</taxon>
    </lineage>
</organism>
<evidence type="ECO:0000259" key="5">
    <source>
        <dbReference type="PROSITE" id="PS51387"/>
    </source>
</evidence>
<dbReference type="InterPro" id="IPR004113">
    <property type="entry name" value="FAD-bd_oxidored_4_C"/>
</dbReference>
<accession>A0A2T2X4H0</accession>
<evidence type="ECO:0000313" key="7">
    <source>
        <dbReference type="Proteomes" id="UP000242699"/>
    </source>
</evidence>
<dbReference type="EMBL" id="PXYT01000016">
    <property type="protein sequence ID" value="PSR29338.1"/>
    <property type="molecule type" value="Genomic_DNA"/>
</dbReference>
<dbReference type="InterPro" id="IPR016171">
    <property type="entry name" value="Vanillyl_alc_oxidase_C-sub2"/>
</dbReference>
<sequence>MQGTVAALLAEIVGTSAIDPSGNPGVIAVHPDGEEQISQICRLAQDHKWRLVPRNRPLVQQNSTPTVVLYTDKLVGISEYAPGDMIVSVRSGTPFEALQDSLRTKQQMLALDPVCDSHATVGGLVACAAYGPSRVGYGVLRDMVTGMRVVRADGSVIKVGSKVVKNVAGYDLPKLFIGSHGSLGIITECTFKLRPIPRHRTLFALTGSATEIARIYQEIMRRALSVCALELVGAPQSSPSSNSDDWMLLVGSDEVADAAQALQAQIQAIDGRVSLEIMQNSQVAEFWNRYRQELIPAATVLRVQMAPTRMVAFAASLRQVLSELGISVKWSLTLSEGVGKIYGHDRDPKNVETLVNTVVRQCQSTMASSVIEALPPEFLWTQPMMQSPRVRESELRLMQQIKDAYDPRGIFNPGVYARGM</sequence>
<evidence type="ECO:0000256" key="2">
    <source>
        <dbReference type="ARBA" id="ARBA00022630"/>
    </source>
</evidence>
<dbReference type="InterPro" id="IPR016166">
    <property type="entry name" value="FAD-bd_PCMH"/>
</dbReference>
<reference evidence="6 7" key="1">
    <citation type="journal article" date="2014" name="BMC Genomics">
        <title>Comparison of environmental and isolate Sulfobacillus genomes reveals diverse carbon, sulfur, nitrogen, and hydrogen metabolisms.</title>
        <authorList>
            <person name="Justice N.B."/>
            <person name="Norman A."/>
            <person name="Brown C.T."/>
            <person name="Singh A."/>
            <person name="Thomas B.C."/>
            <person name="Banfield J.F."/>
        </authorList>
    </citation>
    <scope>NUCLEOTIDE SEQUENCE [LARGE SCALE GENOMIC DNA]</scope>
    <source>
        <strain evidence="6">AMDSBA1</strain>
    </source>
</reference>
<evidence type="ECO:0000256" key="3">
    <source>
        <dbReference type="ARBA" id="ARBA00022827"/>
    </source>
</evidence>
<keyword evidence="4" id="KW-0560">Oxidoreductase</keyword>
<dbReference type="Proteomes" id="UP000242699">
    <property type="component" value="Unassembled WGS sequence"/>
</dbReference>
<comment type="cofactor">
    <cofactor evidence="1">
        <name>FAD</name>
        <dbReference type="ChEBI" id="CHEBI:57692"/>
    </cofactor>
</comment>
<evidence type="ECO:0000256" key="4">
    <source>
        <dbReference type="ARBA" id="ARBA00023002"/>
    </source>
</evidence>
<dbReference type="Pfam" id="PF02913">
    <property type="entry name" value="FAD-oxidase_C"/>
    <property type="match status" value="1"/>
</dbReference>
<dbReference type="Gene3D" id="3.30.465.10">
    <property type="match status" value="1"/>
</dbReference>
<dbReference type="Gene3D" id="1.10.45.10">
    <property type="entry name" value="Vanillyl-alcohol Oxidase, Chain A, domain 4"/>
    <property type="match status" value="1"/>
</dbReference>
<dbReference type="InterPro" id="IPR036318">
    <property type="entry name" value="FAD-bd_PCMH-like_sf"/>
</dbReference>
<proteinExistence type="predicted"/>
<dbReference type="PROSITE" id="PS51387">
    <property type="entry name" value="FAD_PCMH"/>
    <property type="match status" value="1"/>
</dbReference>
<feature type="domain" description="FAD-binding PCMH-type" evidence="5">
    <location>
        <begin position="20"/>
        <end position="196"/>
    </location>
</feature>
<keyword evidence="3" id="KW-0274">FAD</keyword>
<dbReference type="InterPro" id="IPR016169">
    <property type="entry name" value="FAD-bd_PCMH_sub2"/>
</dbReference>
<dbReference type="AlphaFoldDB" id="A0A2T2X4H0"/>
<dbReference type="Pfam" id="PF01565">
    <property type="entry name" value="FAD_binding_4"/>
    <property type="match status" value="1"/>
</dbReference>
<evidence type="ECO:0000256" key="1">
    <source>
        <dbReference type="ARBA" id="ARBA00001974"/>
    </source>
</evidence>
<protein>
    <recommendedName>
        <fullName evidence="5">FAD-binding PCMH-type domain-containing protein</fullName>
    </recommendedName>
</protein>
<comment type="caution">
    <text evidence="6">The sequence shown here is derived from an EMBL/GenBank/DDBJ whole genome shotgun (WGS) entry which is preliminary data.</text>
</comment>
<dbReference type="SUPFAM" id="SSF55103">
    <property type="entry name" value="FAD-linked oxidases, C-terminal domain"/>
    <property type="match status" value="1"/>
</dbReference>
<dbReference type="SUPFAM" id="SSF56176">
    <property type="entry name" value="FAD-binding/transporter-associated domain-like"/>
    <property type="match status" value="1"/>
</dbReference>
<dbReference type="GO" id="GO:0016491">
    <property type="term" value="F:oxidoreductase activity"/>
    <property type="evidence" value="ECO:0007669"/>
    <property type="project" value="UniProtKB-KW"/>
</dbReference>
<gene>
    <name evidence="6" type="ORF">C7B43_08310</name>
</gene>
<name>A0A2T2X4H0_9FIRM</name>
<dbReference type="InterPro" id="IPR016164">
    <property type="entry name" value="FAD-linked_Oxase-like_C"/>
</dbReference>
<dbReference type="PANTHER" id="PTHR11748">
    <property type="entry name" value="D-LACTATE DEHYDROGENASE"/>
    <property type="match status" value="1"/>
</dbReference>
<dbReference type="PANTHER" id="PTHR11748:SF103">
    <property type="entry name" value="GLYCOLATE OXIDASE SUBUNIT GLCE"/>
    <property type="match status" value="1"/>
</dbReference>